<protein>
    <submittedName>
        <fullName evidence="2">Uncharacterized protein</fullName>
    </submittedName>
</protein>
<evidence type="ECO:0000256" key="1">
    <source>
        <dbReference type="SAM" id="MobiDB-lite"/>
    </source>
</evidence>
<evidence type="ECO:0000313" key="3">
    <source>
        <dbReference type="Proteomes" id="UP000284706"/>
    </source>
</evidence>
<accession>A0A409WAN9</accession>
<name>A0A409WAN9_9AGAR</name>
<proteinExistence type="predicted"/>
<dbReference type="Proteomes" id="UP000284706">
    <property type="component" value="Unassembled WGS sequence"/>
</dbReference>
<feature type="compositionally biased region" description="Polar residues" evidence="1">
    <location>
        <begin position="62"/>
        <end position="81"/>
    </location>
</feature>
<comment type="caution">
    <text evidence="2">The sequence shown here is derived from an EMBL/GenBank/DDBJ whole genome shotgun (WGS) entry which is preliminary data.</text>
</comment>
<organism evidence="2 3">
    <name type="scientific">Gymnopilus dilepis</name>
    <dbReference type="NCBI Taxonomy" id="231916"/>
    <lineage>
        <taxon>Eukaryota</taxon>
        <taxon>Fungi</taxon>
        <taxon>Dikarya</taxon>
        <taxon>Basidiomycota</taxon>
        <taxon>Agaricomycotina</taxon>
        <taxon>Agaricomycetes</taxon>
        <taxon>Agaricomycetidae</taxon>
        <taxon>Agaricales</taxon>
        <taxon>Agaricineae</taxon>
        <taxon>Hymenogastraceae</taxon>
        <taxon>Gymnopilus</taxon>
    </lineage>
</organism>
<gene>
    <name evidence="2" type="ORF">CVT26_012384</name>
</gene>
<feature type="region of interest" description="Disordered" evidence="1">
    <location>
        <begin position="43"/>
        <end position="81"/>
    </location>
</feature>
<feature type="compositionally biased region" description="Basic and acidic residues" evidence="1">
    <location>
        <begin position="8"/>
        <end position="21"/>
    </location>
</feature>
<dbReference type="AlphaFoldDB" id="A0A409WAN9"/>
<sequence length="81" mass="9067">MVAQAWADIEHGVEKGKGSRETEYQRAPEYICIALDSDRWHEVDEEEAASGPRLEDPECQRTNRSFMGTSSSGGIMQIAHN</sequence>
<dbReference type="EMBL" id="NHYE01005249">
    <property type="protein sequence ID" value="PPQ75561.1"/>
    <property type="molecule type" value="Genomic_DNA"/>
</dbReference>
<keyword evidence="3" id="KW-1185">Reference proteome</keyword>
<dbReference type="InParanoid" id="A0A409WAN9"/>
<evidence type="ECO:0000313" key="2">
    <source>
        <dbReference type="EMBL" id="PPQ75561.1"/>
    </source>
</evidence>
<reference evidence="2 3" key="1">
    <citation type="journal article" date="2018" name="Evol. Lett.">
        <title>Horizontal gene cluster transfer increased hallucinogenic mushroom diversity.</title>
        <authorList>
            <person name="Reynolds H.T."/>
            <person name="Vijayakumar V."/>
            <person name="Gluck-Thaler E."/>
            <person name="Korotkin H.B."/>
            <person name="Matheny P.B."/>
            <person name="Slot J.C."/>
        </authorList>
    </citation>
    <scope>NUCLEOTIDE SEQUENCE [LARGE SCALE GENOMIC DNA]</scope>
    <source>
        <strain evidence="2 3">SRW20</strain>
    </source>
</reference>
<feature type="region of interest" description="Disordered" evidence="1">
    <location>
        <begin position="1"/>
        <end position="21"/>
    </location>
</feature>